<reference evidence="9" key="1">
    <citation type="journal article" date="2023" name="Mol. Phylogenet. Evol.">
        <title>Genome-scale phylogeny and comparative genomics of the fungal order Sordariales.</title>
        <authorList>
            <person name="Hensen N."/>
            <person name="Bonometti L."/>
            <person name="Westerberg I."/>
            <person name="Brannstrom I.O."/>
            <person name="Guillou S."/>
            <person name="Cros-Aarteil S."/>
            <person name="Calhoun S."/>
            <person name="Haridas S."/>
            <person name="Kuo A."/>
            <person name="Mondo S."/>
            <person name="Pangilinan J."/>
            <person name="Riley R."/>
            <person name="LaButti K."/>
            <person name="Andreopoulos B."/>
            <person name="Lipzen A."/>
            <person name="Chen C."/>
            <person name="Yan M."/>
            <person name="Daum C."/>
            <person name="Ng V."/>
            <person name="Clum A."/>
            <person name="Steindorff A."/>
            <person name="Ohm R.A."/>
            <person name="Martin F."/>
            <person name="Silar P."/>
            <person name="Natvig D.O."/>
            <person name="Lalanne C."/>
            <person name="Gautier V."/>
            <person name="Ament-Velasquez S.L."/>
            <person name="Kruys A."/>
            <person name="Hutchinson M.I."/>
            <person name="Powell A.J."/>
            <person name="Barry K."/>
            <person name="Miller A.N."/>
            <person name="Grigoriev I.V."/>
            <person name="Debuchy R."/>
            <person name="Gladieux P."/>
            <person name="Hiltunen Thoren M."/>
            <person name="Johannesson H."/>
        </authorList>
    </citation>
    <scope>NUCLEOTIDE SEQUENCE</scope>
    <source>
        <strain evidence="9">SMH4131-1</strain>
    </source>
</reference>
<evidence type="ECO:0000256" key="1">
    <source>
        <dbReference type="ARBA" id="ARBA00004141"/>
    </source>
</evidence>
<feature type="compositionally biased region" description="Low complexity" evidence="6">
    <location>
        <begin position="309"/>
        <end position="321"/>
    </location>
</feature>
<dbReference type="InterPro" id="IPR049326">
    <property type="entry name" value="Rhodopsin_dom_fungi"/>
</dbReference>
<evidence type="ECO:0000256" key="5">
    <source>
        <dbReference type="ARBA" id="ARBA00038359"/>
    </source>
</evidence>
<dbReference type="Proteomes" id="UP001286456">
    <property type="component" value="Unassembled WGS sequence"/>
</dbReference>
<organism evidence="9 10">
    <name type="scientific">Cercophora scortea</name>
    <dbReference type="NCBI Taxonomy" id="314031"/>
    <lineage>
        <taxon>Eukaryota</taxon>
        <taxon>Fungi</taxon>
        <taxon>Dikarya</taxon>
        <taxon>Ascomycota</taxon>
        <taxon>Pezizomycotina</taxon>
        <taxon>Sordariomycetes</taxon>
        <taxon>Sordariomycetidae</taxon>
        <taxon>Sordariales</taxon>
        <taxon>Lasiosphaeriaceae</taxon>
        <taxon>Cercophora</taxon>
    </lineage>
</organism>
<keyword evidence="10" id="KW-1185">Reference proteome</keyword>
<reference evidence="9" key="2">
    <citation type="submission" date="2023-06" db="EMBL/GenBank/DDBJ databases">
        <authorList>
            <consortium name="Lawrence Berkeley National Laboratory"/>
            <person name="Haridas S."/>
            <person name="Hensen N."/>
            <person name="Bonometti L."/>
            <person name="Westerberg I."/>
            <person name="Brannstrom I.O."/>
            <person name="Guillou S."/>
            <person name="Cros-Aarteil S."/>
            <person name="Calhoun S."/>
            <person name="Kuo A."/>
            <person name="Mondo S."/>
            <person name="Pangilinan J."/>
            <person name="Riley R."/>
            <person name="Labutti K."/>
            <person name="Andreopoulos B."/>
            <person name="Lipzen A."/>
            <person name="Chen C."/>
            <person name="Yanf M."/>
            <person name="Daum C."/>
            <person name="Ng V."/>
            <person name="Clum A."/>
            <person name="Steindorff A."/>
            <person name="Ohm R."/>
            <person name="Martin F."/>
            <person name="Silar P."/>
            <person name="Natvig D."/>
            <person name="Lalanne C."/>
            <person name="Gautier V."/>
            <person name="Ament-Velasquez S.L."/>
            <person name="Kruys A."/>
            <person name="Hutchinson M.I."/>
            <person name="Powell A.J."/>
            <person name="Barry K."/>
            <person name="Miller A.N."/>
            <person name="Grigoriev I.V."/>
            <person name="Debuchy R."/>
            <person name="Gladieux P."/>
            <person name="Thoren M.H."/>
            <person name="Johannesson H."/>
        </authorList>
    </citation>
    <scope>NUCLEOTIDE SEQUENCE</scope>
    <source>
        <strain evidence="9">SMH4131-1</strain>
    </source>
</reference>
<name>A0AAE0ML95_9PEZI</name>
<dbReference type="PANTHER" id="PTHR33048:SF123">
    <property type="entry name" value="INTEGRAL MEMBRANE PROTEIN"/>
    <property type="match status" value="1"/>
</dbReference>
<evidence type="ECO:0000256" key="3">
    <source>
        <dbReference type="ARBA" id="ARBA00022989"/>
    </source>
</evidence>
<sequence length="410" mass="44841">MWYLGDTPVVERSHGLVFSAFFFTILSLIVVSMRIYTRVGLLGNMGTDDVLICFALVGAISYMAAAMEQVRYGLGDAVRFEEIENFLTALYVTVVSYSFTQMAVKFSILFQYRRIFQTQLAKRITVGLLVWFTAYGSVCLGTSIFTCWPIPKYWRDSIPGGCIDRSVLHYFLAAFNILNDFLLLFFPMPFLKKLQVNSRVRAVLIAVFACGAFACIVSIIRLRSLYVNNSAPVLEQPVYGVDIALWSCLEINIAIVCASVPSLKALFVKIIPALNSSAGGGSKPTGYGYGRSRNPGGSVPLQSFDNRETATATGGPVTTTAHGGGGDSSSGSDIEKGKMEIQVHQTFEMRTSNHPDQDDDGSEKDLVTRSWVATEQIFPGGARVEQVKRSQEGGLPMHSNSMSGRKGNVA</sequence>
<evidence type="ECO:0000256" key="2">
    <source>
        <dbReference type="ARBA" id="ARBA00022692"/>
    </source>
</evidence>
<proteinExistence type="inferred from homology"/>
<feature type="transmembrane region" description="Helical" evidence="7">
    <location>
        <begin position="49"/>
        <end position="67"/>
    </location>
</feature>
<dbReference type="InterPro" id="IPR052337">
    <property type="entry name" value="SAT4-like"/>
</dbReference>
<dbReference type="GO" id="GO:0016020">
    <property type="term" value="C:membrane"/>
    <property type="evidence" value="ECO:0007669"/>
    <property type="project" value="UniProtKB-SubCell"/>
</dbReference>
<evidence type="ECO:0000256" key="6">
    <source>
        <dbReference type="SAM" id="MobiDB-lite"/>
    </source>
</evidence>
<keyword evidence="3 7" id="KW-1133">Transmembrane helix</keyword>
<evidence type="ECO:0000313" key="9">
    <source>
        <dbReference type="EMBL" id="KAK3336290.1"/>
    </source>
</evidence>
<comment type="subcellular location">
    <subcellularLocation>
        <location evidence="1">Membrane</location>
        <topology evidence="1">Multi-pass membrane protein</topology>
    </subcellularLocation>
</comment>
<accession>A0AAE0ML95</accession>
<keyword evidence="2 7" id="KW-0812">Transmembrane</keyword>
<protein>
    <submittedName>
        <fullName evidence="9">Integral membrane protein</fullName>
    </submittedName>
</protein>
<evidence type="ECO:0000259" key="8">
    <source>
        <dbReference type="Pfam" id="PF20684"/>
    </source>
</evidence>
<evidence type="ECO:0000256" key="7">
    <source>
        <dbReference type="SAM" id="Phobius"/>
    </source>
</evidence>
<feature type="transmembrane region" description="Helical" evidence="7">
    <location>
        <begin position="87"/>
        <end position="112"/>
    </location>
</feature>
<feature type="region of interest" description="Disordered" evidence="6">
    <location>
        <begin position="285"/>
        <end position="334"/>
    </location>
</feature>
<dbReference type="EMBL" id="JAUEPO010000001">
    <property type="protein sequence ID" value="KAK3336290.1"/>
    <property type="molecule type" value="Genomic_DNA"/>
</dbReference>
<feature type="transmembrane region" description="Helical" evidence="7">
    <location>
        <begin position="203"/>
        <end position="223"/>
    </location>
</feature>
<feature type="region of interest" description="Disordered" evidence="6">
    <location>
        <begin position="382"/>
        <end position="410"/>
    </location>
</feature>
<comment type="caution">
    <text evidence="9">The sequence shown here is derived from an EMBL/GenBank/DDBJ whole genome shotgun (WGS) entry which is preliminary data.</text>
</comment>
<dbReference type="AlphaFoldDB" id="A0AAE0ML95"/>
<dbReference type="PANTHER" id="PTHR33048">
    <property type="entry name" value="PTH11-LIKE INTEGRAL MEMBRANE PROTEIN (AFU_ORTHOLOGUE AFUA_5G11245)"/>
    <property type="match status" value="1"/>
</dbReference>
<evidence type="ECO:0000313" key="10">
    <source>
        <dbReference type="Proteomes" id="UP001286456"/>
    </source>
</evidence>
<gene>
    <name evidence="9" type="ORF">B0T19DRAFT_35162</name>
</gene>
<feature type="domain" description="Rhodopsin" evidence="8">
    <location>
        <begin position="33"/>
        <end position="268"/>
    </location>
</feature>
<feature type="transmembrane region" description="Helical" evidence="7">
    <location>
        <begin position="124"/>
        <end position="151"/>
    </location>
</feature>
<feature type="transmembrane region" description="Helical" evidence="7">
    <location>
        <begin position="171"/>
        <end position="191"/>
    </location>
</feature>
<comment type="similarity">
    <text evidence="5">Belongs to the SAT4 family.</text>
</comment>
<evidence type="ECO:0000256" key="4">
    <source>
        <dbReference type="ARBA" id="ARBA00023136"/>
    </source>
</evidence>
<keyword evidence="4 7" id="KW-0472">Membrane</keyword>
<feature type="transmembrane region" description="Helical" evidence="7">
    <location>
        <begin position="16"/>
        <end position="37"/>
    </location>
</feature>
<dbReference type="Pfam" id="PF20684">
    <property type="entry name" value="Fung_rhodopsin"/>
    <property type="match status" value="1"/>
</dbReference>